<dbReference type="GO" id="GO:0003676">
    <property type="term" value="F:nucleic acid binding"/>
    <property type="evidence" value="ECO:0007669"/>
    <property type="project" value="InterPro"/>
</dbReference>
<dbReference type="InterPro" id="IPR004610">
    <property type="entry name" value="RecJ"/>
</dbReference>
<dbReference type="GO" id="GO:0006281">
    <property type="term" value="P:DNA repair"/>
    <property type="evidence" value="ECO:0007669"/>
    <property type="project" value="InterPro"/>
</dbReference>
<dbReference type="InterPro" id="IPR001667">
    <property type="entry name" value="DDH_dom"/>
</dbReference>
<dbReference type="GO" id="GO:0008409">
    <property type="term" value="F:5'-3' exonuclease activity"/>
    <property type="evidence" value="ECO:0007669"/>
    <property type="project" value="InterPro"/>
</dbReference>
<feature type="domain" description="Single-stranded-DNA-specific exonuclease RecJ C-terminal" evidence="8">
    <location>
        <begin position="562"/>
        <end position="755"/>
    </location>
</feature>
<comment type="similarity">
    <text evidence="1">Belongs to the RecJ family.</text>
</comment>
<dbReference type="SUPFAM" id="SSF64182">
    <property type="entry name" value="DHH phosphoesterases"/>
    <property type="match status" value="1"/>
</dbReference>
<name>A0AA43UAV2_9LACT</name>
<evidence type="ECO:0000256" key="1">
    <source>
        <dbReference type="ARBA" id="ARBA00005915"/>
    </source>
</evidence>
<evidence type="ECO:0000259" key="9">
    <source>
        <dbReference type="Pfam" id="PF17768"/>
    </source>
</evidence>
<gene>
    <name evidence="10" type="primary">recJ</name>
    <name evidence="10" type="ORF">Q4F26_00200</name>
</gene>
<keyword evidence="4" id="KW-0378">Hydrolase</keyword>
<evidence type="ECO:0000259" key="7">
    <source>
        <dbReference type="Pfam" id="PF02272"/>
    </source>
</evidence>
<keyword evidence="5 10" id="KW-0269">Exonuclease</keyword>
<dbReference type="PANTHER" id="PTHR30255:SF2">
    <property type="entry name" value="SINGLE-STRANDED-DNA-SPECIFIC EXONUCLEASE RECJ"/>
    <property type="match status" value="1"/>
</dbReference>
<keyword evidence="11" id="KW-1185">Reference proteome</keyword>
<evidence type="ECO:0000259" key="6">
    <source>
        <dbReference type="Pfam" id="PF01368"/>
    </source>
</evidence>
<dbReference type="InterPro" id="IPR051673">
    <property type="entry name" value="SSDNA_exonuclease_RecJ"/>
</dbReference>
<reference evidence="10" key="1">
    <citation type="submission" date="2023-07" db="EMBL/GenBank/DDBJ databases">
        <title>Between Cages and Wild: Unraveling the Impact of Captivity on Animal Microbiomes and Antimicrobial Resistance.</title>
        <authorList>
            <person name="Schmartz G.P."/>
            <person name="Rehner J."/>
            <person name="Schuff M.J."/>
            <person name="Becker S.L."/>
            <person name="Kravczyk M."/>
            <person name="Gurevich A."/>
            <person name="Francke R."/>
            <person name="Mueller R."/>
            <person name="Keller V."/>
            <person name="Keller A."/>
        </authorList>
    </citation>
    <scope>NUCLEOTIDE SEQUENCE</scope>
    <source>
        <strain evidence="10">S39M_St_73</strain>
    </source>
</reference>
<dbReference type="AlphaFoldDB" id="A0AA43UAV2"/>
<protein>
    <recommendedName>
        <fullName evidence="2">Single-stranded-DNA-specific exonuclease RecJ</fullName>
    </recommendedName>
</protein>
<evidence type="ECO:0000313" key="11">
    <source>
        <dbReference type="Proteomes" id="UP001171751"/>
    </source>
</evidence>
<proteinExistence type="inferred from homology"/>
<dbReference type="EMBL" id="JAUNQW010000001">
    <property type="protein sequence ID" value="MDO5456739.1"/>
    <property type="molecule type" value="Genomic_DNA"/>
</dbReference>
<comment type="caution">
    <text evidence="10">The sequence shown here is derived from an EMBL/GenBank/DDBJ whole genome shotgun (WGS) entry which is preliminary data.</text>
</comment>
<sequence>MNRKEWKIKKQAGEEDVRRLVEESGISEIFAALCVQRGITSLVDLKRMTEPDLSLLHDPFLLFEMEKAVERITAAIMDEEKITVYGDYDADGITSTALLVETLEMLGASVDYYIPNRFTEGYGPNPQAFQTMIDQGSRLIITCDNGVQGHESIELAQKQSVDVIVTDHHELPEVLPEAFVVIHPDHPKGSYPFKYLAGVGVAFKLAHALLEEFPYESLDLVAIGTVADLVSLTGENHIMVKYGMRALSETSRPGLHALYEQSQTDHQRIDEASIGFRIAPRLNAAGRMADAESAVELLITHSPEEAQAGAEELERLNDERKTVTDQVFQEVESKIKPKASVNVIAGENLHEGVLGIVASRLVEATGKPSLVFNIDEESQSAKGSGRSLGSFNLFRALDRFGDLFTTYGGHAMAAGMSLPIENLTLLEESLDQYLLDHYDPQDINEVLEIDLKVDPQDFSLETVKEINSLEPYGSDHSAPLFLFENIQASHVKKIGSDQTHLKLQMISEEESLDCIAFGLGHLTDYLGDDPCIDVVGEVTINEWNGRRNLQVQAKDLRPADIQVIDKRSRYAPQCAWEDTGFAYIFSNPSFYEHISSKYPQAEHFYKIEEDSAIAEERLVFVDMPKNKKSIQDLLVHHTFSHIYAVFHSFEDVYMQGMAKREDFAKVYKYIFSHEDIDYKKRDDLAKYLKIPINLLNHIIFVFIEAGYVTISNGVIVKQENIEQTDLTETQAYIQRHEQLQLEELLLYSSAKELSELLIQWSKEE</sequence>
<dbReference type="Gene3D" id="3.90.1640.30">
    <property type="match status" value="1"/>
</dbReference>
<dbReference type="PANTHER" id="PTHR30255">
    <property type="entry name" value="SINGLE-STRANDED-DNA-SPECIFIC EXONUCLEASE RECJ"/>
    <property type="match status" value="1"/>
</dbReference>
<feature type="domain" description="DDH" evidence="6">
    <location>
        <begin position="81"/>
        <end position="225"/>
    </location>
</feature>
<dbReference type="Proteomes" id="UP001171751">
    <property type="component" value="Unassembled WGS sequence"/>
</dbReference>
<dbReference type="InterPro" id="IPR003156">
    <property type="entry name" value="DHHA1_dom"/>
</dbReference>
<evidence type="ECO:0000256" key="4">
    <source>
        <dbReference type="ARBA" id="ARBA00022801"/>
    </source>
</evidence>
<dbReference type="Gene3D" id="3.10.310.30">
    <property type="match status" value="1"/>
</dbReference>
<evidence type="ECO:0000256" key="5">
    <source>
        <dbReference type="ARBA" id="ARBA00022839"/>
    </source>
</evidence>
<feature type="domain" description="RecJ OB" evidence="9">
    <location>
        <begin position="449"/>
        <end position="555"/>
    </location>
</feature>
<organism evidence="10 11">
    <name type="scientific">Atopococcus tabaci</name>
    <dbReference type="NCBI Taxonomy" id="269774"/>
    <lineage>
        <taxon>Bacteria</taxon>
        <taxon>Bacillati</taxon>
        <taxon>Bacillota</taxon>
        <taxon>Bacilli</taxon>
        <taxon>Lactobacillales</taxon>
        <taxon>Carnobacteriaceae</taxon>
        <taxon>Atopococcus</taxon>
    </lineage>
</organism>
<evidence type="ECO:0000256" key="2">
    <source>
        <dbReference type="ARBA" id="ARBA00019841"/>
    </source>
</evidence>
<dbReference type="GO" id="GO:0006310">
    <property type="term" value="P:DNA recombination"/>
    <property type="evidence" value="ECO:0007669"/>
    <property type="project" value="InterPro"/>
</dbReference>
<dbReference type="NCBIfam" id="TIGR00644">
    <property type="entry name" value="recJ"/>
    <property type="match status" value="1"/>
</dbReference>
<dbReference type="Pfam" id="PF17768">
    <property type="entry name" value="RecJ_OB"/>
    <property type="match status" value="1"/>
</dbReference>
<dbReference type="InterPro" id="IPR041122">
    <property type="entry name" value="RecJ_OB"/>
</dbReference>
<dbReference type="Pfam" id="PF01368">
    <property type="entry name" value="DHH"/>
    <property type="match status" value="1"/>
</dbReference>
<evidence type="ECO:0000256" key="3">
    <source>
        <dbReference type="ARBA" id="ARBA00022722"/>
    </source>
</evidence>
<dbReference type="InterPro" id="IPR018779">
    <property type="entry name" value="RecJ_C"/>
</dbReference>
<feature type="domain" description="DHHA1" evidence="7">
    <location>
        <begin position="344"/>
        <end position="434"/>
    </location>
</feature>
<evidence type="ECO:0000259" key="8">
    <source>
        <dbReference type="Pfam" id="PF10141"/>
    </source>
</evidence>
<dbReference type="InterPro" id="IPR038763">
    <property type="entry name" value="DHH_sf"/>
</dbReference>
<dbReference type="Pfam" id="PF10141">
    <property type="entry name" value="ssDNA-exonuc_C"/>
    <property type="match status" value="1"/>
</dbReference>
<dbReference type="Pfam" id="PF02272">
    <property type="entry name" value="DHHA1"/>
    <property type="match status" value="1"/>
</dbReference>
<evidence type="ECO:0000313" key="10">
    <source>
        <dbReference type="EMBL" id="MDO5456739.1"/>
    </source>
</evidence>
<keyword evidence="3" id="KW-0540">Nuclease</keyword>
<accession>A0AA43UAV2</accession>